<name>A0ABQ5WAR3_9HYPH</name>
<dbReference type="InterPro" id="IPR022998">
    <property type="entry name" value="ThiamineP_synth_TenI"/>
</dbReference>
<feature type="domain" description="Thiamine phosphate synthase/TenI" evidence="1">
    <location>
        <begin position="7"/>
        <end position="158"/>
    </location>
</feature>
<organism evidence="2 3">
    <name type="scientific">Devosia nitrariae</name>
    <dbReference type="NCBI Taxonomy" id="2071872"/>
    <lineage>
        <taxon>Bacteria</taxon>
        <taxon>Pseudomonadati</taxon>
        <taxon>Pseudomonadota</taxon>
        <taxon>Alphaproteobacteria</taxon>
        <taxon>Hyphomicrobiales</taxon>
        <taxon>Devosiaceae</taxon>
        <taxon>Devosia</taxon>
    </lineage>
</organism>
<dbReference type="RefSeq" id="WP_284342227.1">
    <property type="nucleotide sequence ID" value="NZ_BSNS01000022.1"/>
</dbReference>
<protein>
    <submittedName>
        <fullName evidence="2">Thiamine phosphate synthase</fullName>
    </submittedName>
</protein>
<dbReference type="Proteomes" id="UP001156691">
    <property type="component" value="Unassembled WGS sequence"/>
</dbReference>
<keyword evidence="3" id="KW-1185">Reference proteome</keyword>
<proteinExistence type="predicted"/>
<evidence type="ECO:0000259" key="1">
    <source>
        <dbReference type="Pfam" id="PF02581"/>
    </source>
</evidence>
<dbReference type="EMBL" id="BSNS01000022">
    <property type="protein sequence ID" value="GLQ56828.1"/>
    <property type="molecule type" value="Genomic_DNA"/>
</dbReference>
<accession>A0ABQ5WAR3</accession>
<dbReference type="InterPro" id="IPR036206">
    <property type="entry name" value="ThiamineP_synth_sf"/>
</dbReference>
<comment type="caution">
    <text evidence="2">The sequence shown here is derived from an EMBL/GenBank/DDBJ whole genome shotgun (WGS) entry which is preliminary data.</text>
</comment>
<dbReference type="Gene3D" id="3.20.20.70">
    <property type="entry name" value="Aldolase class I"/>
    <property type="match status" value="1"/>
</dbReference>
<dbReference type="Pfam" id="PF02581">
    <property type="entry name" value="TMP-TENI"/>
    <property type="match status" value="1"/>
</dbReference>
<dbReference type="CDD" id="cd00564">
    <property type="entry name" value="TMP_TenI"/>
    <property type="match status" value="1"/>
</dbReference>
<dbReference type="SUPFAM" id="SSF51391">
    <property type="entry name" value="Thiamin phosphate synthase"/>
    <property type="match status" value="1"/>
</dbReference>
<evidence type="ECO:0000313" key="3">
    <source>
        <dbReference type="Proteomes" id="UP001156691"/>
    </source>
</evidence>
<evidence type="ECO:0000313" key="2">
    <source>
        <dbReference type="EMBL" id="GLQ56828.1"/>
    </source>
</evidence>
<reference evidence="3" key="1">
    <citation type="journal article" date="2019" name="Int. J. Syst. Evol. Microbiol.">
        <title>The Global Catalogue of Microorganisms (GCM) 10K type strain sequencing project: providing services to taxonomists for standard genome sequencing and annotation.</title>
        <authorList>
            <consortium name="The Broad Institute Genomics Platform"/>
            <consortium name="The Broad Institute Genome Sequencing Center for Infectious Disease"/>
            <person name="Wu L."/>
            <person name="Ma J."/>
        </authorList>
    </citation>
    <scope>NUCLEOTIDE SEQUENCE [LARGE SCALE GENOMIC DNA]</scope>
    <source>
        <strain evidence="3">NBRC 112416</strain>
    </source>
</reference>
<sequence>MAAAQIFLVTPQSAEPATFGPALAEVLAAAPVAALLVRRHERTDAAYRALVQAVLPAAQGADCAVLVEDDAALARRIGADGVHVTGNARSVKDAVAAVKPGLIVGAGPIRSRHEAMSLGEFNVDYLFFGDLSDPADANAREMGAWWAETFEVPSVLSGRAGEDSAGCEFLALGESFWTGAESPAALAVRAAKTLETA</sequence>
<dbReference type="InterPro" id="IPR013785">
    <property type="entry name" value="Aldolase_TIM"/>
</dbReference>
<gene>
    <name evidence="2" type="primary">thiE</name>
    <name evidence="2" type="ORF">GCM10010862_40870</name>
</gene>